<dbReference type="AlphaFoldDB" id="K0TGA2"/>
<protein>
    <recommendedName>
        <fullName evidence="5">Secreted protein</fullName>
    </recommendedName>
</protein>
<organism evidence="3 4">
    <name type="scientific">Thalassiosira oceanica</name>
    <name type="common">Marine diatom</name>
    <dbReference type="NCBI Taxonomy" id="159749"/>
    <lineage>
        <taxon>Eukaryota</taxon>
        <taxon>Sar</taxon>
        <taxon>Stramenopiles</taxon>
        <taxon>Ochrophyta</taxon>
        <taxon>Bacillariophyta</taxon>
        <taxon>Coscinodiscophyceae</taxon>
        <taxon>Thalassiosirophycidae</taxon>
        <taxon>Thalassiosirales</taxon>
        <taxon>Thalassiosiraceae</taxon>
        <taxon>Thalassiosira</taxon>
    </lineage>
</organism>
<evidence type="ECO:0000256" key="2">
    <source>
        <dbReference type="SAM" id="SignalP"/>
    </source>
</evidence>
<comment type="caution">
    <text evidence="3">The sequence shown here is derived from an EMBL/GenBank/DDBJ whole genome shotgun (WGS) entry which is preliminary data.</text>
</comment>
<keyword evidence="4" id="KW-1185">Reference proteome</keyword>
<evidence type="ECO:0000313" key="4">
    <source>
        <dbReference type="Proteomes" id="UP000266841"/>
    </source>
</evidence>
<reference evidence="3 4" key="1">
    <citation type="journal article" date="2012" name="Genome Biol.">
        <title>Genome and low-iron response of an oceanic diatom adapted to chronic iron limitation.</title>
        <authorList>
            <person name="Lommer M."/>
            <person name="Specht M."/>
            <person name="Roy A.S."/>
            <person name="Kraemer L."/>
            <person name="Andreson R."/>
            <person name="Gutowska M.A."/>
            <person name="Wolf J."/>
            <person name="Bergner S.V."/>
            <person name="Schilhabel M.B."/>
            <person name="Klostermeier U.C."/>
            <person name="Beiko R.G."/>
            <person name="Rosenstiel P."/>
            <person name="Hippler M."/>
            <person name="Laroche J."/>
        </authorList>
    </citation>
    <scope>NUCLEOTIDE SEQUENCE [LARGE SCALE GENOMIC DNA]</scope>
    <source>
        <strain evidence="3 4">CCMP1005</strain>
    </source>
</reference>
<dbReference type="Proteomes" id="UP000266841">
    <property type="component" value="Unassembled WGS sequence"/>
</dbReference>
<evidence type="ECO:0000256" key="1">
    <source>
        <dbReference type="SAM" id="MobiDB-lite"/>
    </source>
</evidence>
<feature type="chain" id="PRO_5003841028" description="Secreted protein" evidence="2">
    <location>
        <begin position="17"/>
        <end position="92"/>
    </location>
</feature>
<feature type="compositionally biased region" description="Basic residues" evidence="1">
    <location>
        <begin position="62"/>
        <end position="75"/>
    </location>
</feature>
<evidence type="ECO:0008006" key="5">
    <source>
        <dbReference type="Google" id="ProtNLM"/>
    </source>
</evidence>
<gene>
    <name evidence="3" type="ORF">THAOC_01813</name>
</gene>
<keyword evidence="2" id="KW-0732">Signal</keyword>
<name>K0TGA2_THAOC</name>
<proteinExistence type="predicted"/>
<accession>K0TGA2</accession>
<evidence type="ECO:0000313" key="3">
    <source>
        <dbReference type="EMBL" id="EJK76425.1"/>
    </source>
</evidence>
<dbReference type="EMBL" id="AGNL01002165">
    <property type="protein sequence ID" value="EJK76425.1"/>
    <property type="molecule type" value="Genomic_DNA"/>
</dbReference>
<feature type="signal peptide" evidence="2">
    <location>
        <begin position="1"/>
        <end position="16"/>
    </location>
</feature>
<sequence length="92" mass="9806">MRLSLPTLYLLSSTFGTPLAVTAVVAAEGTEQVHDTAVPGLLPHASRGPQGRGLSKQGMRGKATKAFKAKGGKSGKGKERRKDRDEDCRRLC</sequence>
<feature type="region of interest" description="Disordered" evidence="1">
    <location>
        <begin position="37"/>
        <end position="92"/>
    </location>
</feature>
<feature type="compositionally biased region" description="Basic and acidic residues" evidence="1">
    <location>
        <begin position="76"/>
        <end position="92"/>
    </location>
</feature>